<keyword evidence="4" id="KW-1185">Reference proteome</keyword>
<dbReference type="Proteomes" id="UP000659767">
    <property type="component" value="Unassembled WGS sequence"/>
</dbReference>
<dbReference type="InterPro" id="IPR025161">
    <property type="entry name" value="IS402-like_dom"/>
</dbReference>
<feature type="domain" description="Insertion element IS402-like" evidence="2">
    <location>
        <begin position="12"/>
        <end position="91"/>
    </location>
</feature>
<gene>
    <name evidence="3" type="ORF">GCM10010253_38800</name>
</gene>
<dbReference type="NCBIfam" id="NF033580">
    <property type="entry name" value="transpos_IS5_3"/>
    <property type="match status" value="1"/>
</dbReference>
<protein>
    <submittedName>
        <fullName evidence="3">DDE transposase</fullName>
    </submittedName>
</protein>
<reference evidence="4" key="1">
    <citation type="journal article" date="2019" name="Int. J. Syst. Evol. Microbiol.">
        <title>The Global Catalogue of Microorganisms (GCM) 10K type strain sequencing project: providing services to taxonomists for standard genome sequencing and annotation.</title>
        <authorList>
            <consortium name="The Broad Institute Genomics Platform"/>
            <consortium name="The Broad Institute Genome Sequencing Center for Infectious Disease"/>
            <person name="Wu L."/>
            <person name="Ma J."/>
        </authorList>
    </citation>
    <scope>NUCLEOTIDE SEQUENCE [LARGE SCALE GENOMIC DNA]</scope>
    <source>
        <strain evidence="4">JCM 4350</strain>
    </source>
</reference>
<accession>A0ABQ2TA73</accession>
<evidence type="ECO:0000313" key="3">
    <source>
        <dbReference type="EMBL" id="GGS60473.1"/>
    </source>
</evidence>
<dbReference type="InterPro" id="IPR002559">
    <property type="entry name" value="Transposase_11"/>
</dbReference>
<sequence length="299" mass="33909">MPRKQRPCPSDLSDARWELLEPTLTAWRAERRGKGLDIGRPEHDLRRIMDAILYVDRTRIPWRYLPHDFAPWETVYGYFAAWQKDEVFDQLNGLLRRLAREAVGRDAEPSACVLDAQSIKTSANVPSAGQGIGAGKKIAGRERHIGVDTLGLLLAVLVTAASVSDNAGGIHLLSDIAAGRPRITKAWADTGYRTKVIEHGARLCIDVEVTRRSPAQKGFKVIPRRWVVERTFGWLVHRRRLARDYETHPHRSEAMIKVAMVDLVSRRLTRNRPRTGATHDHWPPCHHELAALCRNTLNR</sequence>
<dbReference type="PANTHER" id="PTHR30007">
    <property type="entry name" value="PHP DOMAIN PROTEIN"/>
    <property type="match status" value="1"/>
</dbReference>
<dbReference type="EMBL" id="BMSZ01000011">
    <property type="protein sequence ID" value="GGS60473.1"/>
    <property type="molecule type" value="Genomic_DNA"/>
</dbReference>
<evidence type="ECO:0000259" key="2">
    <source>
        <dbReference type="Pfam" id="PF13340"/>
    </source>
</evidence>
<name>A0ABQ2TA73_STRBA</name>
<feature type="domain" description="Transposase IS4-like" evidence="1">
    <location>
        <begin position="108"/>
        <end position="260"/>
    </location>
</feature>
<dbReference type="Pfam" id="PF13340">
    <property type="entry name" value="DUF4096"/>
    <property type="match status" value="1"/>
</dbReference>
<evidence type="ECO:0000313" key="4">
    <source>
        <dbReference type="Proteomes" id="UP000659767"/>
    </source>
</evidence>
<dbReference type="Pfam" id="PF01609">
    <property type="entry name" value="DDE_Tnp_1"/>
    <property type="match status" value="1"/>
</dbReference>
<comment type="caution">
    <text evidence="3">The sequence shown here is derived from an EMBL/GenBank/DDBJ whole genome shotgun (WGS) entry which is preliminary data.</text>
</comment>
<organism evidence="3 4">
    <name type="scientific">Streptomyces badius</name>
    <dbReference type="NCBI Taxonomy" id="1941"/>
    <lineage>
        <taxon>Bacteria</taxon>
        <taxon>Bacillati</taxon>
        <taxon>Actinomycetota</taxon>
        <taxon>Actinomycetes</taxon>
        <taxon>Kitasatosporales</taxon>
        <taxon>Streptomycetaceae</taxon>
        <taxon>Streptomyces</taxon>
    </lineage>
</organism>
<dbReference type="PANTHER" id="PTHR30007:SF0">
    <property type="entry name" value="TRANSPOSASE"/>
    <property type="match status" value="1"/>
</dbReference>
<proteinExistence type="predicted"/>
<evidence type="ECO:0000259" key="1">
    <source>
        <dbReference type="Pfam" id="PF01609"/>
    </source>
</evidence>